<accession>A0A923DW18</accession>
<evidence type="ECO:0000313" key="2">
    <source>
        <dbReference type="EMBL" id="MBB2144992.1"/>
    </source>
</evidence>
<gene>
    <name evidence="2" type="ORF">GM921_05830</name>
</gene>
<dbReference type="Proteomes" id="UP000601055">
    <property type="component" value="Unassembled WGS sequence"/>
</dbReference>
<evidence type="ECO:0000256" key="1">
    <source>
        <dbReference type="SAM" id="SignalP"/>
    </source>
</evidence>
<keyword evidence="1" id="KW-0732">Signal</keyword>
<feature type="signal peptide" evidence="1">
    <location>
        <begin position="1"/>
        <end position="23"/>
    </location>
</feature>
<reference evidence="2" key="1">
    <citation type="submission" date="2019-11" db="EMBL/GenBank/DDBJ databases">
        <title>Description of Pedobacter sp. LMG 31464T.</title>
        <authorList>
            <person name="Carlier A."/>
            <person name="Qi S."/>
            <person name="Vandamme P."/>
        </authorList>
    </citation>
    <scope>NUCLEOTIDE SEQUENCE</scope>
    <source>
        <strain evidence="2">LMG 31464</strain>
    </source>
</reference>
<comment type="caution">
    <text evidence="2">The sequence shown here is derived from an EMBL/GenBank/DDBJ whole genome shotgun (WGS) entry which is preliminary data.</text>
</comment>
<dbReference type="EMBL" id="WNXD01000001">
    <property type="protein sequence ID" value="MBB2144992.1"/>
    <property type="molecule type" value="Genomic_DNA"/>
</dbReference>
<evidence type="ECO:0008006" key="4">
    <source>
        <dbReference type="Google" id="ProtNLM"/>
    </source>
</evidence>
<proteinExistence type="predicted"/>
<sequence length="215" mass="22887">MFKSMKTGVLAAILISSAIVANAQKKLTEGSLVYGIEYKIDAPGAPAENKIKFNGDISKMEIEAGPASIGVFMDLKGGTGLVLVDVPVAQMQKAAKLTKADVEEMNAKKPKLSEFKATGEKAVIAGYNAEKYTYKSDKDDAVMWLTTELELPLNMVTADFKDVKGTVIKYSDSKATITLKSVSDAKVGALSVTTIPSGYDEITYAELKAMQGGGE</sequence>
<evidence type="ECO:0000313" key="3">
    <source>
        <dbReference type="Proteomes" id="UP000601055"/>
    </source>
</evidence>
<keyword evidence="3" id="KW-1185">Reference proteome</keyword>
<feature type="chain" id="PRO_5036904463" description="DUF4412 domain-containing protein" evidence="1">
    <location>
        <begin position="24"/>
        <end position="215"/>
    </location>
</feature>
<dbReference type="AlphaFoldDB" id="A0A923DW18"/>
<name>A0A923DW18_9SPHI</name>
<protein>
    <recommendedName>
        <fullName evidence="4">DUF4412 domain-containing protein</fullName>
    </recommendedName>
</protein>
<organism evidence="2 3">
    <name type="scientific">Pedobacter planticolens</name>
    <dbReference type="NCBI Taxonomy" id="2679964"/>
    <lineage>
        <taxon>Bacteria</taxon>
        <taxon>Pseudomonadati</taxon>
        <taxon>Bacteroidota</taxon>
        <taxon>Sphingobacteriia</taxon>
        <taxon>Sphingobacteriales</taxon>
        <taxon>Sphingobacteriaceae</taxon>
        <taxon>Pedobacter</taxon>
    </lineage>
</organism>